<dbReference type="InterPro" id="IPR010982">
    <property type="entry name" value="Lambda_DNA-bd_dom_sf"/>
</dbReference>
<dbReference type="SMART" id="SM00530">
    <property type="entry name" value="HTH_XRE"/>
    <property type="match status" value="1"/>
</dbReference>
<keyword evidence="3" id="KW-1185">Reference proteome</keyword>
<dbReference type="SUPFAM" id="SSF47413">
    <property type="entry name" value="lambda repressor-like DNA-binding domains"/>
    <property type="match status" value="1"/>
</dbReference>
<dbReference type="AlphaFoldDB" id="A0A375YPU2"/>
<evidence type="ECO:0000259" key="1">
    <source>
        <dbReference type="PROSITE" id="PS50943"/>
    </source>
</evidence>
<gene>
    <name evidence="2" type="ORF">MPP7335_04840</name>
</gene>
<accession>A0A375YPU2</accession>
<reference evidence="2 3" key="1">
    <citation type="submission" date="2018-05" db="EMBL/GenBank/DDBJ databases">
        <authorList>
            <consortium name="IHU Genomes"/>
        </authorList>
    </citation>
    <scope>NUCLEOTIDE SEQUENCE [LARGE SCALE GENOMIC DNA]</scope>
    <source>
        <strain evidence="2 3">P7335</strain>
    </source>
</reference>
<dbReference type="InterPro" id="IPR001387">
    <property type="entry name" value="Cro/C1-type_HTH"/>
</dbReference>
<dbReference type="PANTHER" id="PTHR35010">
    <property type="entry name" value="BLL4672 PROTEIN-RELATED"/>
    <property type="match status" value="1"/>
</dbReference>
<protein>
    <submittedName>
        <fullName evidence="2">DNA-binding protein [Streptomyces bingchenggensis BCW-1]</fullName>
    </submittedName>
</protein>
<sequence>MTVITVDVMNADNDLGRYLRARRDAVTPEDVGLAPGPARRVPGLRREEVALLAGVSIDYYTRIEQGRERFPSPQVLQAIARVLRLDEPAAAHLFRLGGSAPQATSPPDGGVTPELLRMMDGLHELPAFVVGRAQDILAANAIADELYSGSQRFDNLLRMIFLDPFAREFYADWDQVARIAVGNLRASAARFPNDERIERIAGALMMRSEAFTAHWMHYDVRPRTREVKEFRHPEVGSLRLSFESMAVESAPGQHLSIYSAEPGSSSADGLILLRRLAGQRLDDQHRHSPQRDLM</sequence>
<feature type="domain" description="HTH cro/C1-type" evidence="1">
    <location>
        <begin position="43"/>
        <end position="90"/>
    </location>
</feature>
<dbReference type="STRING" id="39692.BST38_14485"/>
<proteinExistence type="predicted"/>
<dbReference type="EMBL" id="UEGS01000001">
    <property type="protein sequence ID" value="SRX83069.1"/>
    <property type="molecule type" value="Genomic_DNA"/>
</dbReference>
<dbReference type="CDD" id="cd00093">
    <property type="entry name" value="HTH_XRE"/>
    <property type="match status" value="1"/>
</dbReference>
<dbReference type="Proteomes" id="UP000252008">
    <property type="component" value="Unassembled WGS sequence"/>
</dbReference>
<dbReference type="Pfam" id="PF17765">
    <property type="entry name" value="MLTR_LBD"/>
    <property type="match status" value="1"/>
</dbReference>
<name>A0A375YPU2_MYCPF</name>
<dbReference type="Pfam" id="PF13560">
    <property type="entry name" value="HTH_31"/>
    <property type="match status" value="1"/>
</dbReference>
<evidence type="ECO:0000313" key="2">
    <source>
        <dbReference type="EMBL" id="SRX83069.1"/>
    </source>
</evidence>
<dbReference type="InterPro" id="IPR041413">
    <property type="entry name" value="MLTR_LBD"/>
</dbReference>
<evidence type="ECO:0000313" key="3">
    <source>
        <dbReference type="Proteomes" id="UP000252008"/>
    </source>
</evidence>
<dbReference type="GO" id="GO:0003677">
    <property type="term" value="F:DNA binding"/>
    <property type="evidence" value="ECO:0007669"/>
    <property type="project" value="UniProtKB-KW"/>
</dbReference>
<dbReference type="Gene3D" id="3.30.450.180">
    <property type="match status" value="1"/>
</dbReference>
<dbReference type="Gene3D" id="1.10.260.40">
    <property type="entry name" value="lambda repressor-like DNA-binding domains"/>
    <property type="match status" value="1"/>
</dbReference>
<dbReference type="PROSITE" id="PS50943">
    <property type="entry name" value="HTH_CROC1"/>
    <property type="match status" value="1"/>
</dbReference>
<keyword evidence="2" id="KW-0238">DNA-binding</keyword>
<organism evidence="2 3">
    <name type="scientific">Mycolicibacterium parafortuitum</name>
    <name type="common">Mycobacterium parafortuitum</name>
    <dbReference type="NCBI Taxonomy" id="39692"/>
    <lineage>
        <taxon>Bacteria</taxon>
        <taxon>Bacillati</taxon>
        <taxon>Actinomycetota</taxon>
        <taxon>Actinomycetes</taxon>
        <taxon>Mycobacteriales</taxon>
        <taxon>Mycobacteriaceae</taxon>
        <taxon>Mycolicibacterium</taxon>
    </lineage>
</organism>
<dbReference type="PANTHER" id="PTHR35010:SF2">
    <property type="entry name" value="BLL4672 PROTEIN"/>
    <property type="match status" value="1"/>
</dbReference>